<keyword evidence="3" id="KW-0732">Signal</keyword>
<keyword evidence="2" id="KW-0472">Membrane</keyword>
<dbReference type="Gene3D" id="3.80.10.10">
    <property type="entry name" value="Ribonuclease Inhibitor"/>
    <property type="match status" value="1"/>
</dbReference>
<dbReference type="PANTHER" id="PTHR46662">
    <property type="entry name" value="DI-GLUCOSE BINDING PROTEIN WITH LEUCINE-RICH REPEAT DOMAIN-CONTAINING PROTEIN"/>
    <property type="match status" value="1"/>
</dbReference>
<keyword evidence="2" id="KW-1133">Transmembrane helix</keyword>
<feature type="signal peptide" evidence="3">
    <location>
        <begin position="1"/>
        <end position="26"/>
    </location>
</feature>
<feature type="region of interest" description="Disordered" evidence="1">
    <location>
        <begin position="30"/>
        <end position="55"/>
    </location>
</feature>
<dbReference type="SUPFAM" id="SSF52058">
    <property type="entry name" value="L domain-like"/>
    <property type="match status" value="1"/>
</dbReference>
<accession>A0ABR1GCL6</accession>
<reference evidence="4 5" key="1">
    <citation type="submission" date="2024-03" db="EMBL/GenBank/DDBJ databases">
        <title>Aureococcus anophagefferens CCMP1851 and Kratosvirus quantuckense: Draft genome of a second virus-susceptible host strain in the model system.</title>
        <authorList>
            <person name="Chase E."/>
            <person name="Truchon A.R."/>
            <person name="Schepens W."/>
            <person name="Wilhelm S.W."/>
        </authorList>
    </citation>
    <scope>NUCLEOTIDE SEQUENCE [LARGE SCALE GENOMIC DNA]</scope>
    <source>
        <strain evidence="4 5">CCMP1851</strain>
    </source>
</reference>
<evidence type="ECO:0000313" key="5">
    <source>
        <dbReference type="Proteomes" id="UP001363151"/>
    </source>
</evidence>
<evidence type="ECO:0000256" key="2">
    <source>
        <dbReference type="SAM" id="Phobius"/>
    </source>
</evidence>
<keyword evidence="2" id="KW-0812">Transmembrane</keyword>
<protein>
    <submittedName>
        <fullName evidence="4">Uncharacterized protein</fullName>
    </submittedName>
</protein>
<feature type="chain" id="PRO_5046262200" evidence="3">
    <location>
        <begin position="27"/>
        <end position="839"/>
    </location>
</feature>
<feature type="transmembrane region" description="Helical" evidence="2">
    <location>
        <begin position="792"/>
        <end position="817"/>
    </location>
</feature>
<evidence type="ECO:0000256" key="1">
    <source>
        <dbReference type="SAM" id="MobiDB-lite"/>
    </source>
</evidence>
<dbReference type="PANTHER" id="PTHR46662:SF104">
    <property type="entry name" value="GPI-ANCHORED ADHESIN-LIKE PROTEIN PGA55-RELATED"/>
    <property type="match status" value="1"/>
</dbReference>
<dbReference type="Proteomes" id="UP001363151">
    <property type="component" value="Unassembled WGS sequence"/>
</dbReference>
<proteinExistence type="predicted"/>
<comment type="caution">
    <text evidence="4">The sequence shown here is derived from an EMBL/GenBank/DDBJ whole genome shotgun (WGS) entry which is preliminary data.</text>
</comment>
<dbReference type="EMBL" id="JBBJCI010000034">
    <property type="protein sequence ID" value="KAK7253729.1"/>
    <property type="molecule type" value="Genomic_DNA"/>
</dbReference>
<evidence type="ECO:0000313" key="4">
    <source>
        <dbReference type="EMBL" id="KAK7253729.1"/>
    </source>
</evidence>
<organism evidence="4 5">
    <name type="scientific">Aureococcus anophagefferens</name>
    <name type="common">Harmful bloom alga</name>
    <dbReference type="NCBI Taxonomy" id="44056"/>
    <lineage>
        <taxon>Eukaryota</taxon>
        <taxon>Sar</taxon>
        <taxon>Stramenopiles</taxon>
        <taxon>Ochrophyta</taxon>
        <taxon>Pelagophyceae</taxon>
        <taxon>Pelagomonadales</taxon>
        <taxon>Pelagomonadaceae</taxon>
        <taxon>Aureococcus</taxon>
    </lineage>
</organism>
<dbReference type="InterPro" id="IPR032675">
    <property type="entry name" value="LRR_dom_sf"/>
</dbReference>
<gene>
    <name evidence="4" type="ORF">SO694_0000246</name>
</gene>
<evidence type="ECO:0000256" key="3">
    <source>
        <dbReference type="SAM" id="SignalP"/>
    </source>
</evidence>
<name>A0ABR1GCL6_AURAN</name>
<sequence>MVMRFTRVTALCSAAVLGVCGMRAETQPDLRRLPRRAAHPPPLEASAASTPVHEAPASSRRELWDCTYGLCPAPSAAPSLPAAACVDGNGTAADALGRGCGATRRRRSRGGLYDDSDFRAAARCCACAAAAARNASGCGGGVHAPGAGATLEDGRFRPAALAPGCPALVELEAGTSFYMRLDGFDVAVDGRLPTLLVEWDVAPAPPAVLLFSFRGVPRRAEAGVADARDWYLWSTSSSSSARYGQRDDGLDVYHCSGSACYADDFRTAFGGTLYVTLFTGYNVEATSAALTVTKLYSSPAIDADDLATVKRLWADNCAPWLAPPGWSWPVYMNTDYPKEFGERDSRDKPYCDWWPSMTPEGLGAVASCDDVPGVECGADGSVRDLVLNDFGLRGALPADFALPRCEVLLLQNNRLEGPAPDFFFEAEDLEELMVSNNRFVGDLRCPSSPKPARRIFNAERNGLRGPVPTCFLASYPRLQHLYLGANDLGGELPAPAAGAAADLVVLDVRKAGLSGPVPPGLAAARSLATLALSHNYLTGPLDSTLLNAFPNLYSFDASYNRLTGPLPTVSCCVPHLRHLVLKNNRFNGSVASAQFDAFAATQTESATSELSIAHNSLSGPLPKILKTFFYGADARLSRVDVSSNNFRCSKAHGNAYFEDWAHFMSQDIGMCAPVPRPRRVRNGKIYPGVDLLIEGADYLATAELACRFTDVETGAVFGSRAAYRAPDLVSCALAYASSLAALAKRGADLRVQVANYGDDFSSAATLAKYDDLIVHVTMPPEDDEREVLSRQAMIGLICLGVLVVVLAAVASVLFFCFRKERDAHYDLLRINANQDGMLL</sequence>
<keyword evidence="5" id="KW-1185">Reference proteome</keyword>